<dbReference type="GO" id="GO:0016787">
    <property type="term" value="F:hydrolase activity"/>
    <property type="evidence" value="ECO:0007669"/>
    <property type="project" value="InterPro"/>
</dbReference>
<dbReference type="InterPro" id="IPR010496">
    <property type="entry name" value="AL/BT2_dom"/>
</dbReference>
<feature type="chain" id="PRO_5018306162" evidence="1">
    <location>
        <begin position="20"/>
        <end position="204"/>
    </location>
</feature>
<keyword evidence="4" id="KW-1185">Reference proteome</keyword>
<evidence type="ECO:0000313" key="4">
    <source>
        <dbReference type="Proteomes" id="UP000276309"/>
    </source>
</evidence>
<dbReference type="OrthoDB" id="259356at2"/>
<keyword evidence="1" id="KW-0732">Signal</keyword>
<accession>A0A3G2L2L2</accession>
<evidence type="ECO:0000256" key="1">
    <source>
        <dbReference type="SAM" id="SignalP"/>
    </source>
</evidence>
<organism evidence="3 4">
    <name type="scientific">Euzebyella marina</name>
    <dbReference type="NCBI Taxonomy" id="1761453"/>
    <lineage>
        <taxon>Bacteria</taxon>
        <taxon>Pseudomonadati</taxon>
        <taxon>Bacteroidota</taxon>
        <taxon>Flavobacteriia</taxon>
        <taxon>Flavobacteriales</taxon>
        <taxon>Flavobacteriaceae</taxon>
        <taxon>Euzebyella</taxon>
    </lineage>
</organism>
<dbReference type="Proteomes" id="UP000276309">
    <property type="component" value="Chromosome"/>
</dbReference>
<feature type="domain" description="3-keto-alpha-glucoside-1,2-lyase/3-keto-2-hydroxy-glucal hydratase" evidence="2">
    <location>
        <begin position="23"/>
        <end position="201"/>
    </location>
</feature>
<dbReference type="RefSeq" id="WP_121847569.1">
    <property type="nucleotide sequence ID" value="NZ_CP032050.1"/>
</dbReference>
<feature type="signal peptide" evidence="1">
    <location>
        <begin position="1"/>
        <end position="19"/>
    </location>
</feature>
<reference evidence="3 4" key="1">
    <citation type="submission" date="2018-08" db="EMBL/GenBank/DDBJ databases">
        <title>The reduced genetic potential of extracellular carbohydrate catabolism in Euzebyella marina RN62, a Flavobacteriia bacterium isolated from the hadal water.</title>
        <authorList>
            <person name="Xue C."/>
        </authorList>
    </citation>
    <scope>NUCLEOTIDE SEQUENCE [LARGE SCALE GENOMIC DNA]</scope>
    <source>
        <strain evidence="3 4">RN62</strain>
    </source>
</reference>
<dbReference type="AlphaFoldDB" id="A0A3G2L2L2"/>
<name>A0A3G2L2L2_9FLAO</name>
<proteinExistence type="predicted"/>
<dbReference type="Gene3D" id="2.60.120.560">
    <property type="entry name" value="Exo-inulinase, domain 1"/>
    <property type="match status" value="1"/>
</dbReference>
<dbReference type="KEGG" id="emar:D1013_03520"/>
<evidence type="ECO:0000313" key="3">
    <source>
        <dbReference type="EMBL" id="AYN66517.1"/>
    </source>
</evidence>
<protein>
    <submittedName>
        <fullName evidence="3">DUF1080 domain-containing protein</fullName>
    </submittedName>
</protein>
<sequence>MKKLFFIAILAMSSINTHAQKEKSIFNGKDLSGWTKHGTEYWYVDDGELICESGPEEKYGYLSTNKPYKNFILNLDFKLEANGNSGIFIRSHVGGNDGTTISGWQVEVAPPDLHTGGIYESTPGGRGWIIKPDPKDEKNLNPTDWNHMRIEAKGDMVTSWLNGKKMVELEDTKIGEGRGSVALQIHSGGGIKVRWKNIKIQELD</sequence>
<gene>
    <name evidence="3" type="ORF">D1013_03520</name>
</gene>
<dbReference type="EMBL" id="CP032050">
    <property type="protein sequence ID" value="AYN66517.1"/>
    <property type="molecule type" value="Genomic_DNA"/>
</dbReference>
<dbReference type="Pfam" id="PF06439">
    <property type="entry name" value="3keto-disac_hyd"/>
    <property type="match status" value="1"/>
</dbReference>
<evidence type="ECO:0000259" key="2">
    <source>
        <dbReference type="Pfam" id="PF06439"/>
    </source>
</evidence>